<sequence>MAFPIESFKSLSFRILGVWSVWAGHSFI</sequence>
<evidence type="ECO:0000313" key="1">
    <source>
        <dbReference type="EMBL" id="JAI02106.1"/>
    </source>
</evidence>
<reference evidence="1" key="1">
    <citation type="submission" date="2014-11" db="EMBL/GenBank/DDBJ databases">
        <authorList>
            <person name="Amaro Gonzalez C."/>
        </authorList>
    </citation>
    <scope>NUCLEOTIDE SEQUENCE</scope>
</reference>
<organism evidence="1">
    <name type="scientific">Anguilla anguilla</name>
    <name type="common">European freshwater eel</name>
    <name type="synonym">Muraena anguilla</name>
    <dbReference type="NCBI Taxonomy" id="7936"/>
    <lineage>
        <taxon>Eukaryota</taxon>
        <taxon>Metazoa</taxon>
        <taxon>Chordata</taxon>
        <taxon>Craniata</taxon>
        <taxon>Vertebrata</taxon>
        <taxon>Euteleostomi</taxon>
        <taxon>Actinopterygii</taxon>
        <taxon>Neopterygii</taxon>
        <taxon>Teleostei</taxon>
        <taxon>Anguilliformes</taxon>
        <taxon>Anguillidae</taxon>
        <taxon>Anguilla</taxon>
    </lineage>
</organism>
<protein>
    <submittedName>
        <fullName evidence="1">Uncharacterized protein</fullName>
    </submittedName>
</protein>
<name>A0A0E9XJU4_ANGAN</name>
<proteinExistence type="predicted"/>
<reference evidence="1" key="2">
    <citation type="journal article" date="2015" name="Fish Shellfish Immunol.">
        <title>Early steps in the European eel (Anguilla anguilla)-Vibrio vulnificus interaction in the gills: Role of the RtxA13 toxin.</title>
        <authorList>
            <person name="Callol A."/>
            <person name="Pajuelo D."/>
            <person name="Ebbesson L."/>
            <person name="Teles M."/>
            <person name="MacKenzie S."/>
            <person name="Amaro C."/>
        </authorList>
    </citation>
    <scope>NUCLEOTIDE SEQUENCE</scope>
</reference>
<dbReference type="AlphaFoldDB" id="A0A0E9XJU4"/>
<dbReference type="EMBL" id="GBXM01006472">
    <property type="protein sequence ID" value="JAI02106.1"/>
    <property type="molecule type" value="Transcribed_RNA"/>
</dbReference>
<accession>A0A0E9XJU4</accession>